<dbReference type="GO" id="GO:0044718">
    <property type="term" value="P:siderophore transmembrane transport"/>
    <property type="evidence" value="ECO:0007669"/>
    <property type="project" value="TreeGrafter"/>
</dbReference>
<keyword evidence="4 10" id="KW-0812">Transmembrane</keyword>
<comment type="similarity">
    <text evidence="10">Belongs to the TonB-dependent receptor family.</text>
</comment>
<dbReference type="Gene3D" id="2.40.170.20">
    <property type="entry name" value="TonB-dependent receptor, beta-barrel domain"/>
    <property type="match status" value="1"/>
</dbReference>
<keyword evidence="6" id="KW-0798">TonB box</keyword>
<dbReference type="PANTHER" id="PTHR30069">
    <property type="entry name" value="TONB-DEPENDENT OUTER MEMBRANE RECEPTOR"/>
    <property type="match status" value="1"/>
</dbReference>
<dbReference type="PANTHER" id="PTHR30069:SF29">
    <property type="entry name" value="HEMOGLOBIN AND HEMOGLOBIN-HAPTOGLOBIN-BINDING PROTEIN 1-RELATED"/>
    <property type="match status" value="1"/>
</dbReference>
<evidence type="ECO:0000256" key="10">
    <source>
        <dbReference type="PROSITE-ProRule" id="PRU01360"/>
    </source>
</evidence>
<feature type="non-terminal residue" evidence="12">
    <location>
        <position position="1"/>
    </location>
</feature>
<organism evidence="12 13">
    <name type="scientific">Maricaulis salignorans</name>
    <dbReference type="NCBI Taxonomy" id="144026"/>
    <lineage>
        <taxon>Bacteria</taxon>
        <taxon>Pseudomonadati</taxon>
        <taxon>Pseudomonadota</taxon>
        <taxon>Alphaproteobacteria</taxon>
        <taxon>Maricaulales</taxon>
        <taxon>Maricaulaceae</taxon>
        <taxon>Maricaulis</taxon>
    </lineage>
</organism>
<evidence type="ECO:0000256" key="3">
    <source>
        <dbReference type="ARBA" id="ARBA00022452"/>
    </source>
</evidence>
<keyword evidence="13" id="KW-1185">Reference proteome</keyword>
<evidence type="ECO:0000256" key="7">
    <source>
        <dbReference type="ARBA" id="ARBA00023136"/>
    </source>
</evidence>
<sequence length="520" mass="56529">GPQSALYGFNAVAGVVNIITRNPNHGDYTQLRVNAGTDEYQGVSIVAGRQFGDRFSVRASYGASEASEFAAFEGNARAIANGIASPMFSRETASLEGRFRLTDSINLTAEVTRADSTTNENGSIYLPAYSHYELASYKGDIEADTAWGLITASAYRNETEITYSFGPLTSTLTTMRLQDLFRIGTDDTIRLSVEYRDALANSFPTTTNGDFGYETIAFAAMWNHKFNSAVDATLALRYDNVSWSRDGDPDPAFYAFSQADYDVTIEEISYNAALVWHPESGGAVRLTAARGIQAPSMFDIGFTLGLGTAALSGNPNIAPSIVTNYELAYDRQLTPSTTLRTAVFYQETQDVKGSFGNFPDIFAPVPTYIYTNRGDTAVSGAEIALAGRPEGAWLWDVNYTYKQVEDDLTTFALTTALDFEASTPAHILNGHLGWSEGRITVDGYANYTSAIDMPMQAVFGSTTQVPIDSTLSLSLRGAYEINDHFDLSVNAQNVNYGDGEVTNSVFQTESRVWVSISAGF</sequence>
<evidence type="ECO:0000313" key="13">
    <source>
        <dbReference type="Proteomes" id="UP000199759"/>
    </source>
</evidence>
<comment type="subcellular location">
    <subcellularLocation>
        <location evidence="1 10">Cell outer membrane</location>
        <topology evidence="1 10">Multi-pass membrane protein</topology>
    </subcellularLocation>
</comment>
<evidence type="ECO:0000256" key="1">
    <source>
        <dbReference type="ARBA" id="ARBA00004571"/>
    </source>
</evidence>
<keyword evidence="2 10" id="KW-0813">Transport</keyword>
<keyword evidence="9 10" id="KW-0998">Cell outer membrane</keyword>
<dbReference type="RefSeq" id="WP_091771362.1">
    <property type="nucleotide sequence ID" value="NZ_FNHG01000019.1"/>
</dbReference>
<keyword evidence="5" id="KW-0732">Signal</keyword>
<keyword evidence="7 10" id="KW-0472">Membrane</keyword>
<dbReference type="STRING" id="144026.SAMN04488568_1191"/>
<evidence type="ECO:0000256" key="4">
    <source>
        <dbReference type="ARBA" id="ARBA00022692"/>
    </source>
</evidence>
<dbReference type="Gene3D" id="2.170.130.10">
    <property type="entry name" value="TonB-dependent receptor, plug domain"/>
    <property type="match status" value="1"/>
</dbReference>
<evidence type="ECO:0000256" key="5">
    <source>
        <dbReference type="ARBA" id="ARBA00022729"/>
    </source>
</evidence>
<reference evidence="12 13" key="1">
    <citation type="submission" date="2016-10" db="EMBL/GenBank/DDBJ databases">
        <authorList>
            <person name="de Groot N.N."/>
        </authorList>
    </citation>
    <scope>NUCLEOTIDE SEQUENCE [LARGE SCALE GENOMIC DNA]</scope>
    <source>
        <strain evidence="12 13">DSM 16077</strain>
    </source>
</reference>
<dbReference type="GO" id="GO:0009279">
    <property type="term" value="C:cell outer membrane"/>
    <property type="evidence" value="ECO:0007669"/>
    <property type="project" value="UniProtKB-SubCell"/>
</dbReference>
<accession>A0A1G9VDW0</accession>
<evidence type="ECO:0000256" key="9">
    <source>
        <dbReference type="ARBA" id="ARBA00023237"/>
    </source>
</evidence>
<dbReference type="PROSITE" id="PS52016">
    <property type="entry name" value="TONB_DEPENDENT_REC_3"/>
    <property type="match status" value="1"/>
</dbReference>
<dbReference type="GO" id="GO:0015344">
    <property type="term" value="F:siderophore uptake transmembrane transporter activity"/>
    <property type="evidence" value="ECO:0007669"/>
    <property type="project" value="TreeGrafter"/>
</dbReference>
<evidence type="ECO:0000313" key="12">
    <source>
        <dbReference type="EMBL" id="SDM70271.1"/>
    </source>
</evidence>
<dbReference type="EMBL" id="FNHG01000019">
    <property type="protein sequence ID" value="SDM70271.1"/>
    <property type="molecule type" value="Genomic_DNA"/>
</dbReference>
<dbReference type="InterPro" id="IPR036942">
    <property type="entry name" value="Beta-barrel_TonB_sf"/>
</dbReference>
<name>A0A1G9VDW0_9PROT</name>
<dbReference type="InterPro" id="IPR000531">
    <property type="entry name" value="Beta-barrel_TonB"/>
</dbReference>
<dbReference type="Pfam" id="PF00593">
    <property type="entry name" value="TonB_dep_Rec_b-barrel"/>
    <property type="match status" value="1"/>
</dbReference>
<evidence type="ECO:0000259" key="11">
    <source>
        <dbReference type="Pfam" id="PF00593"/>
    </source>
</evidence>
<evidence type="ECO:0000256" key="2">
    <source>
        <dbReference type="ARBA" id="ARBA00022448"/>
    </source>
</evidence>
<feature type="domain" description="TonB-dependent receptor-like beta-barrel" evidence="11">
    <location>
        <begin position="88"/>
        <end position="494"/>
    </location>
</feature>
<proteinExistence type="inferred from homology"/>
<gene>
    <name evidence="12" type="ORF">SAMN04488568_1191</name>
</gene>
<evidence type="ECO:0000256" key="6">
    <source>
        <dbReference type="ARBA" id="ARBA00023077"/>
    </source>
</evidence>
<keyword evidence="3 10" id="KW-1134">Transmembrane beta strand</keyword>
<dbReference type="InterPro" id="IPR037066">
    <property type="entry name" value="Plug_dom_sf"/>
</dbReference>
<keyword evidence="8" id="KW-0675">Receptor</keyword>
<dbReference type="AlphaFoldDB" id="A0A1G9VDW0"/>
<dbReference type="SUPFAM" id="SSF56935">
    <property type="entry name" value="Porins"/>
    <property type="match status" value="1"/>
</dbReference>
<evidence type="ECO:0000256" key="8">
    <source>
        <dbReference type="ARBA" id="ARBA00023170"/>
    </source>
</evidence>
<protein>
    <submittedName>
        <fullName evidence="12">Iron complex outermembrane recepter protein</fullName>
    </submittedName>
</protein>
<dbReference type="Proteomes" id="UP000199759">
    <property type="component" value="Unassembled WGS sequence"/>
</dbReference>
<dbReference type="InterPro" id="IPR039426">
    <property type="entry name" value="TonB-dep_rcpt-like"/>
</dbReference>